<gene>
    <name evidence="6" type="primary">hisC</name>
    <name evidence="8" type="ORF">CEE36_02000</name>
</gene>
<comment type="similarity">
    <text evidence="6">Belongs to the class-II pyridoxal-phosphate-dependent aminotransferase family. Histidinol-phosphate aminotransferase subfamily.</text>
</comment>
<comment type="subunit">
    <text evidence="2 6">Homodimer.</text>
</comment>
<dbReference type="InterPro" id="IPR015422">
    <property type="entry name" value="PyrdxlP-dep_Trfase_small"/>
</dbReference>
<evidence type="ECO:0000256" key="2">
    <source>
        <dbReference type="ARBA" id="ARBA00011738"/>
    </source>
</evidence>
<dbReference type="Gene3D" id="3.40.640.10">
    <property type="entry name" value="Type I PLP-dependent aspartate aminotransferase-like (Major domain)"/>
    <property type="match status" value="1"/>
</dbReference>
<dbReference type="EMBL" id="NJBO01000002">
    <property type="protein sequence ID" value="TKJ43912.1"/>
    <property type="molecule type" value="Genomic_DNA"/>
</dbReference>
<feature type="modified residue" description="N6-(pyridoxal phosphate)lysine" evidence="6">
    <location>
        <position position="265"/>
    </location>
</feature>
<evidence type="ECO:0000313" key="9">
    <source>
        <dbReference type="Proteomes" id="UP000317778"/>
    </source>
</evidence>
<comment type="caution">
    <text evidence="8">The sequence shown here is derived from an EMBL/GenBank/DDBJ whole genome shotgun (WGS) entry which is preliminary data.</text>
</comment>
<dbReference type="HAMAP" id="MF_01023">
    <property type="entry name" value="HisC_aminotrans_2"/>
    <property type="match status" value="1"/>
</dbReference>
<protein>
    <recommendedName>
        <fullName evidence="6">Histidinol-phosphate aminotransferase</fullName>
        <ecNumber evidence="6">2.6.1.9</ecNumber>
    </recommendedName>
    <alternativeName>
        <fullName evidence="6">Imidazole acetol-phosphate transaminase</fullName>
    </alternativeName>
</protein>
<organism evidence="8 9">
    <name type="scientific">candidate division TA06 bacterium B3_TA06</name>
    <dbReference type="NCBI Taxonomy" id="2012487"/>
    <lineage>
        <taxon>Bacteria</taxon>
        <taxon>Bacteria division TA06</taxon>
    </lineage>
</organism>
<dbReference type="AlphaFoldDB" id="A0A532V9T3"/>
<dbReference type="Proteomes" id="UP000317778">
    <property type="component" value="Unassembled WGS sequence"/>
</dbReference>
<dbReference type="CDD" id="cd00609">
    <property type="entry name" value="AAT_like"/>
    <property type="match status" value="1"/>
</dbReference>
<accession>A0A532V9T3</accession>
<dbReference type="GO" id="GO:0000105">
    <property type="term" value="P:L-histidine biosynthetic process"/>
    <property type="evidence" value="ECO:0007669"/>
    <property type="project" value="UniProtKB-UniRule"/>
</dbReference>
<comment type="pathway">
    <text evidence="6">Amino-acid biosynthesis; L-histidine biosynthesis; L-histidine from 5-phospho-alpha-D-ribose 1-diphosphate: step 7/9.</text>
</comment>
<dbReference type="GO" id="GO:0030170">
    <property type="term" value="F:pyridoxal phosphate binding"/>
    <property type="evidence" value="ECO:0007669"/>
    <property type="project" value="InterPro"/>
</dbReference>
<dbReference type="Gene3D" id="3.90.1150.10">
    <property type="entry name" value="Aspartate Aminotransferase, domain 1"/>
    <property type="match status" value="1"/>
</dbReference>
<dbReference type="PANTHER" id="PTHR43643">
    <property type="entry name" value="HISTIDINOL-PHOSPHATE AMINOTRANSFERASE 2"/>
    <property type="match status" value="1"/>
</dbReference>
<dbReference type="PANTHER" id="PTHR43643:SF3">
    <property type="entry name" value="HISTIDINOL-PHOSPHATE AMINOTRANSFERASE"/>
    <property type="match status" value="1"/>
</dbReference>
<comment type="catalytic activity">
    <reaction evidence="6">
        <text>L-histidinol phosphate + 2-oxoglutarate = 3-(imidazol-4-yl)-2-oxopropyl phosphate + L-glutamate</text>
        <dbReference type="Rhea" id="RHEA:23744"/>
        <dbReference type="ChEBI" id="CHEBI:16810"/>
        <dbReference type="ChEBI" id="CHEBI:29985"/>
        <dbReference type="ChEBI" id="CHEBI:57766"/>
        <dbReference type="ChEBI" id="CHEBI:57980"/>
        <dbReference type="EC" id="2.6.1.9"/>
    </reaction>
</comment>
<evidence type="ECO:0000259" key="7">
    <source>
        <dbReference type="Pfam" id="PF00155"/>
    </source>
</evidence>
<keyword evidence="3 6" id="KW-0032">Aminotransferase</keyword>
<keyword evidence="5 6" id="KW-0663">Pyridoxal phosphate</keyword>
<reference evidence="8 9" key="1">
    <citation type="submission" date="2017-06" db="EMBL/GenBank/DDBJ databases">
        <title>Novel microbial phyla capable of carbon fixation and sulfur reduction in deep-sea sediments.</title>
        <authorList>
            <person name="Huang J."/>
            <person name="Baker B."/>
            <person name="Wang Y."/>
        </authorList>
    </citation>
    <scope>NUCLEOTIDE SEQUENCE [LARGE SCALE GENOMIC DNA]</scope>
    <source>
        <strain evidence="8">B3_TA06</strain>
    </source>
</reference>
<evidence type="ECO:0000256" key="6">
    <source>
        <dbReference type="HAMAP-Rule" id="MF_01023"/>
    </source>
</evidence>
<keyword evidence="6" id="KW-0028">Amino-acid biosynthesis</keyword>
<name>A0A532V9T3_UNCT6</name>
<comment type="cofactor">
    <cofactor evidence="1 6">
        <name>pyridoxal 5'-phosphate</name>
        <dbReference type="ChEBI" id="CHEBI:597326"/>
    </cofactor>
</comment>
<dbReference type="InterPro" id="IPR004839">
    <property type="entry name" value="Aminotransferase_I/II_large"/>
</dbReference>
<dbReference type="UniPathway" id="UPA00031">
    <property type="reaction ID" value="UER00012"/>
</dbReference>
<keyword evidence="6" id="KW-0368">Histidine biosynthesis</keyword>
<proteinExistence type="inferred from homology"/>
<dbReference type="InterPro" id="IPR005861">
    <property type="entry name" value="HisP_aminotrans"/>
</dbReference>
<evidence type="ECO:0000256" key="1">
    <source>
        <dbReference type="ARBA" id="ARBA00001933"/>
    </source>
</evidence>
<dbReference type="NCBIfam" id="TIGR01141">
    <property type="entry name" value="hisC"/>
    <property type="match status" value="1"/>
</dbReference>
<sequence length="404" mass="45046">MDHKGLTYKTTPKTAFVKPHELDTNSLTCIVREKNNYPEVSVLKTRPSLERIQPYKPGKPIEQLVREYGITGEIIKLASNENPLGPSPNALAALSHALTEVHLYPDNSCYALINRLSEIHETPPDYITVGNGSVEIILQAALACLEPNDETIMSEVSFIMYPIATHIAGAVPVKIPVKDYKHDLEAILAAITDKTKIIFIDNPNNPLGSVISRSQMDAFIERVPDHVLVVLDEAYYEYIGSMDYPRSLHYVHAGRNVLVLRTFSKIYGLAGLRVGYGFANPEIIHATSKVRLPFSVNRPAQIAALAALDDEKHVDESRALNEKGKMYLAKEFERLGLEYIPPYGNFVFVRFPCETGPIYKALEHRGIIVRPVGDKNALRITIGTPEQNKRLIASLEKILKGKDP</sequence>
<dbReference type="SUPFAM" id="SSF53383">
    <property type="entry name" value="PLP-dependent transferases"/>
    <property type="match status" value="1"/>
</dbReference>
<dbReference type="InterPro" id="IPR015424">
    <property type="entry name" value="PyrdxlP-dep_Trfase"/>
</dbReference>
<dbReference type="GO" id="GO:0004400">
    <property type="term" value="F:histidinol-phosphate transaminase activity"/>
    <property type="evidence" value="ECO:0007669"/>
    <property type="project" value="UniProtKB-UniRule"/>
</dbReference>
<feature type="domain" description="Aminotransferase class I/classII large" evidence="7">
    <location>
        <begin position="73"/>
        <end position="395"/>
    </location>
</feature>
<dbReference type="EC" id="2.6.1.9" evidence="6"/>
<evidence type="ECO:0000256" key="3">
    <source>
        <dbReference type="ARBA" id="ARBA00022576"/>
    </source>
</evidence>
<evidence type="ECO:0000256" key="4">
    <source>
        <dbReference type="ARBA" id="ARBA00022679"/>
    </source>
</evidence>
<dbReference type="Pfam" id="PF00155">
    <property type="entry name" value="Aminotran_1_2"/>
    <property type="match status" value="1"/>
</dbReference>
<evidence type="ECO:0000313" key="8">
    <source>
        <dbReference type="EMBL" id="TKJ43912.1"/>
    </source>
</evidence>
<keyword evidence="4 6" id="KW-0808">Transferase</keyword>
<dbReference type="InterPro" id="IPR050106">
    <property type="entry name" value="HistidinolP_aminotransfase"/>
</dbReference>
<evidence type="ECO:0000256" key="5">
    <source>
        <dbReference type="ARBA" id="ARBA00022898"/>
    </source>
</evidence>
<dbReference type="InterPro" id="IPR015421">
    <property type="entry name" value="PyrdxlP-dep_Trfase_major"/>
</dbReference>